<keyword evidence="4 7" id="KW-1133">Transmembrane helix</keyword>
<dbReference type="InterPro" id="IPR011701">
    <property type="entry name" value="MFS"/>
</dbReference>
<feature type="domain" description="Major facilitator superfamily (MFS) profile" evidence="8">
    <location>
        <begin position="88"/>
        <end position="505"/>
    </location>
</feature>
<gene>
    <name evidence="9" type="ORF">AB675_11279</name>
</gene>
<keyword evidence="5 7" id="KW-0472">Membrane</keyword>
<dbReference type="PANTHER" id="PTHR23502">
    <property type="entry name" value="MAJOR FACILITATOR SUPERFAMILY"/>
    <property type="match status" value="1"/>
</dbReference>
<feature type="transmembrane region" description="Helical" evidence="7">
    <location>
        <begin position="444"/>
        <end position="467"/>
    </location>
</feature>
<feature type="transmembrane region" description="Helical" evidence="7">
    <location>
        <begin position="126"/>
        <end position="146"/>
    </location>
</feature>
<protein>
    <submittedName>
        <fullName evidence="9">Putative drug/proton antiporter YHK8</fullName>
    </submittedName>
</protein>
<dbReference type="GO" id="GO:0022857">
    <property type="term" value="F:transmembrane transporter activity"/>
    <property type="evidence" value="ECO:0007669"/>
    <property type="project" value="InterPro"/>
</dbReference>
<feature type="transmembrane region" description="Helical" evidence="7">
    <location>
        <begin position="242"/>
        <end position="261"/>
    </location>
</feature>
<feature type="transmembrane region" description="Helical" evidence="7">
    <location>
        <begin position="386"/>
        <end position="405"/>
    </location>
</feature>
<dbReference type="AlphaFoldDB" id="A0A0N1P0A4"/>
<dbReference type="InterPro" id="IPR005829">
    <property type="entry name" value="Sugar_transporter_CS"/>
</dbReference>
<keyword evidence="10" id="KW-1185">Reference proteome</keyword>
<dbReference type="GO" id="GO:0005886">
    <property type="term" value="C:plasma membrane"/>
    <property type="evidence" value="ECO:0007669"/>
    <property type="project" value="UniProtKB-SubCell"/>
</dbReference>
<dbReference type="FunFam" id="1.20.1250.20:FF:000082">
    <property type="entry name" value="MFS multidrug transporter, putative"/>
    <property type="match status" value="1"/>
</dbReference>
<dbReference type="GO" id="GO:0140115">
    <property type="term" value="P:export across plasma membrane"/>
    <property type="evidence" value="ECO:0007669"/>
    <property type="project" value="UniProtKB-ARBA"/>
</dbReference>
<evidence type="ECO:0000256" key="2">
    <source>
        <dbReference type="ARBA" id="ARBA00008335"/>
    </source>
</evidence>
<dbReference type="CDD" id="cd17323">
    <property type="entry name" value="MFS_Tpo1_MDR_like"/>
    <property type="match status" value="1"/>
</dbReference>
<feature type="transmembrane region" description="Helical" evidence="7">
    <location>
        <begin position="213"/>
        <end position="230"/>
    </location>
</feature>
<keyword evidence="3 7" id="KW-0812">Transmembrane</keyword>
<dbReference type="EMBL" id="LFJN01000013">
    <property type="protein sequence ID" value="KPI39954.1"/>
    <property type="molecule type" value="Genomic_DNA"/>
</dbReference>
<comment type="subcellular location">
    <subcellularLocation>
        <location evidence="1">Cell membrane</location>
        <topology evidence="1">Multi-pass membrane protein</topology>
    </subcellularLocation>
</comment>
<feature type="compositionally biased region" description="Basic and acidic residues" evidence="6">
    <location>
        <begin position="1"/>
        <end position="16"/>
    </location>
</feature>
<feature type="transmembrane region" description="Helical" evidence="7">
    <location>
        <begin position="153"/>
        <end position="173"/>
    </location>
</feature>
<reference evidence="9 10" key="1">
    <citation type="submission" date="2015-06" db="EMBL/GenBank/DDBJ databases">
        <title>Draft genome of the ant-associated black yeast Phialophora attae CBS 131958.</title>
        <authorList>
            <person name="Moreno L.F."/>
            <person name="Stielow B.J."/>
            <person name="de Hoog S."/>
            <person name="Vicente V.A."/>
            <person name="Weiss V.A."/>
            <person name="de Vries M."/>
            <person name="Cruz L.M."/>
            <person name="Souza E.M."/>
        </authorList>
    </citation>
    <scope>NUCLEOTIDE SEQUENCE [LARGE SCALE GENOMIC DNA]</scope>
    <source>
        <strain evidence="9 10">CBS 131958</strain>
    </source>
</reference>
<evidence type="ECO:0000256" key="5">
    <source>
        <dbReference type="ARBA" id="ARBA00023136"/>
    </source>
</evidence>
<feature type="transmembrane region" description="Helical" evidence="7">
    <location>
        <begin position="479"/>
        <end position="501"/>
    </location>
</feature>
<comment type="similarity">
    <text evidence="2">Belongs to the major facilitator superfamily.</text>
</comment>
<dbReference type="STRING" id="1664694.A0A0N1P0A4"/>
<evidence type="ECO:0000256" key="4">
    <source>
        <dbReference type="ARBA" id="ARBA00022989"/>
    </source>
</evidence>
<comment type="caution">
    <text evidence="9">The sequence shown here is derived from an EMBL/GenBank/DDBJ whole genome shotgun (WGS) entry which is preliminary data.</text>
</comment>
<accession>A0A0N1P0A4</accession>
<evidence type="ECO:0000256" key="6">
    <source>
        <dbReference type="SAM" id="MobiDB-lite"/>
    </source>
</evidence>
<evidence type="ECO:0000256" key="3">
    <source>
        <dbReference type="ARBA" id="ARBA00022692"/>
    </source>
</evidence>
<dbReference type="PROSITE" id="PS00216">
    <property type="entry name" value="SUGAR_TRANSPORT_1"/>
    <property type="match status" value="1"/>
</dbReference>
<dbReference type="PANTHER" id="PTHR23502:SF7">
    <property type="entry name" value="DRUG_PROTON ANTIPORTER YHK8-RELATED"/>
    <property type="match status" value="1"/>
</dbReference>
<evidence type="ECO:0000256" key="1">
    <source>
        <dbReference type="ARBA" id="ARBA00004651"/>
    </source>
</evidence>
<dbReference type="PROSITE" id="PS50850">
    <property type="entry name" value="MFS"/>
    <property type="match status" value="1"/>
</dbReference>
<dbReference type="GeneID" id="28731989"/>
<sequence length="514" mass="57096">MAVLEALKKSRSRGDESQTGGISPSTSLGSTQHGDNDNSSDLEKGEPSPDTSPQNNKDEGSEHFLVAFDGDDDPLSAKNKKTATKWAIVIILAVGSFCVTCASSLYTTTYAGMSRDFGSSRLTNTLGLSTFVYGLGIAPMVLGPLSEFYGRRIIYLLAFGGFFVFLIPCAVAQNIATMLVVRFFDGFFGSAFLSVAGGTVGDMFTRAELQTPMLIYSASPFLGPATAPVWGGFVNSFIDWRWSWYIMLIFAGAEFIMIAVFKRKETGDERWKAPIEVSDKSVLWTVVHSLYRPFLMLFLDPMVLNICLFSAVLLGILYLFFGAIPLVFGHVYGFNLWQNGLAFLGIFVGMVSAMATDPIWRRNYGRLMDKKERETGERKSEPEMRLPQSIFGGWFSVFGLFLFAWTCYPSVHWIVPIIGTAFFGFGIILIYTSFFTFLVEAYPLYAASALSANSFARSCFAASFPIFGLQMYEKLDYHWATTLLAFLCLALAPFPYVFWIYGKQLRKKSKFGSA</sequence>
<dbReference type="Gene3D" id="1.20.1250.20">
    <property type="entry name" value="MFS general substrate transporter like domains"/>
    <property type="match status" value="1"/>
</dbReference>
<dbReference type="OrthoDB" id="3561359at2759"/>
<feature type="transmembrane region" description="Helical" evidence="7">
    <location>
        <begin position="302"/>
        <end position="328"/>
    </location>
</feature>
<evidence type="ECO:0000313" key="9">
    <source>
        <dbReference type="EMBL" id="KPI39954.1"/>
    </source>
</evidence>
<dbReference type="VEuPathDB" id="FungiDB:AB675_11279"/>
<feature type="transmembrane region" description="Helical" evidence="7">
    <location>
        <begin position="340"/>
        <end position="360"/>
    </location>
</feature>
<dbReference type="Proteomes" id="UP000038010">
    <property type="component" value="Unassembled WGS sequence"/>
</dbReference>
<dbReference type="InterPro" id="IPR036259">
    <property type="entry name" value="MFS_trans_sf"/>
</dbReference>
<feature type="transmembrane region" description="Helical" evidence="7">
    <location>
        <begin position="86"/>
        <end position="106"/>
    </location>
</feature>
<feature type="transmembrane region" description="Helical" evidence="7">
    <location>
        <begin position="411"/>
        <end position="432"/>
    </location>
</feature>
<evidence type="ECO:0000259" key="8">
    <source>
        <dbReference type="PROSITE" id="PS50850"/>
    </source>
</evidence>
<dbReference type="InterPro" id="IPR020846">
    <property type="entry name" value="MFS_dom"/>
</dbReference>
<feature type="compositionally biased region" description="Polar residues" evidence="6">
    <location>
        <begin position="17"/>
        <end position="39"/>
    </location>
</feature>
<dbReference type="SUPFAM" id="SSF103473">
    <property type="entry name" value="MFS general substrate transporter"/>
    <property type="match status" value="1"/>
</dbReference>
<dbReference type="RefSeq" id="XP_017999917.1">
    <property type="nucleotide sequence ID" value="XM_018140109.1"/>
</dbReference>
<dbReference type="GO" id="GO:0042908">
    <property type="term" value="P:xenobiotic transport"/>
    <property type="evidence" value="ECO:0007669"/>
    <property type="project" value="UniProtKB-ARBA"/>
</dbReference>
<organism evidence="9 10">
    <name type="scientific">Cyphellophora attinorum</name>
    <dbReference type="NCBI Taxonomy" id="1664694"/>
    <lineage>
        <taxon>Eukaryota</taxon>
        <taxon>Fungi</taxon>
        <taxon>Dikarya</taxon>
        <taxon>Ascomycota</taxon>
        <taxon>Pezizomycotina</taxon>
        <taxon>Eurotiomycetes</taxon>
        <taxon>Chaetothyriomycetidae</taxon>
        <taxon>Chaetothyriales</taxon>
        <taxon>Cyphellophoraceae</taxon>
        <taxon>Cyphellophora</taxon>
    </lineage>
</organism>
<proteinExistence type="inferred from homology"/>
<name>A0A0N1P0A4_9EURO</name>
<dbReference type="Pfam" id="PF07690">
    <property type="entry name" value="MFS_1"/>
    <property type="match status" value="1"/>
</dbReference>
<evidence type="ECO:0000256" key="7">
    <source>
        <dbReference type="SAM" id="Phobius"/>
    </source>
</evidence>
<evidence type="ECO:0000313" key="10">
    <source>
        <dbReference type="Proteomes" id="UP000038010"/>
    </source>
</evidence>
<feature type="transmembrane region" description="Helical" evidence="7">
    <location>
        <begin position="179"/>
        <end position="201"/>
    </location>
</feature>
<feature type="region of interest" description="Disordered" evidence="6">
    <location>
        <begin position="1"/>
        <end position="59"/>
    </location>
</feature>